<dbReference type="Pfam" id="PF00069">
    <property type="entry name" value="Pkinase"/>
    <property type="match status" value="1"/>
</dbReference>
<feature type="compositionally biased region" description="Basic and acidic residues" evidence="1">
    <location>
        <begin position="220"/>
        <end position="231"/>
    </location>
</feature>
<organism evidence="3">
    <name type="scientific">Gongylonema pulchrum</name>
    <dbReference type="NCBI Taxonomy" id="637853"/>
    <lineage>
        <taxon>Eukaryota</taxon>
        <taxon>Metazoa</taxon>
        <taxon>Ecdysozoa</taxon>
        <taxon>Nematoda</taxon>
        <taxon>Chromadorea</taxon>
        <taxon>Rhabditida</taxon>
        <taxon>Spirurina</taxon>
        <taxon>Spiruromorpha</taxon>
        <taxon>Spiruroidea</taxon>
        <taxon>Gongylonematidae</taxon>
        <taxon>Gongylonema</taxon>
    </lineage>
</organism>
<dbReference type="InterPro" id="IPR050235">
    <property type="entry name" value="CK1_Ser-Thr_kinase"/>
</dbReference>
<evidence type="ECO:0000259" key="2">
    <source>
        <dbReference type="PROSITE" id="PS50011"/>
    </source>
</evidence>
<dbReference type="SUPFAM" id="SSF56112">
    <property type="entry name" value="Protein kinase-like (PK-like)"/>
    <property type="match status" value="1"/>
</dbReference>
<dbReference type="PROSITE" id="PS50011">
    <property type="entry name" value="PROTEIN_KINASE_DOM"/>
    <property type="match status" value="1"/>
</dbReference>
<feature type="domain" description="Protein kinase" evidence="2">
    <location>
        <begin position="1"/>
        <end position="206"/>
    </location>
</feature>
<feature type="compositionally biased region" description="Acidic residues" evidence="1">
    <location>
        <begin position="261"/>
        <end position="270"/>
    </location>
</feature>
<reference evidence="3" key="1">
    <citation type="submission" date="2016-06" db="UniProtKB">
        <authorList>
            <consortium name="WormBaseParasite"/>
        </authorList>
    </citation>
    <scope>IDENTIFICATION</scope>
</reference>
<evidence type="ECO:0000256" key="1">
    <source>
        <dbReference type="SAM" id="MobiDB-lite"/>
    </source>
</evidence>
<dbReference type="GO" id="GO:0004672">
    <property type="term" value="F:protein kinase activity"/>
    <property type="evidence" value="ECO:0007669"/>
    <property type="project" value="InterPro"/>
</dbReference>
<dbReference type="AlphaFoldDB" id="A0A183CZ48"/>
<dbReference type="WBParaSite" id="GPUH_0000174301-mRNA-1">
    <property type="protein sequence ID" value="GPUH_0000174301-mRNA-1"/>
    <property type="gene ID" value="GPUH_0000174301"/>
</dbReference>
<accession>A0A183CZ48</accession>
<sequence>LASRLEKTIVTGFQALKDLHLIGFIHRDVKPLNFSLGSTQTTRRRLFLFDFGLARQILLPVQGTNELKLREPRKKVTFRGTVRYCSVNVHDNKEQGRHDDLISLLYTVVELITGELPWRGLNRRDCANVKRSIPDKRLFNVSFIRYSAAKQHCPACFTTLYTYLKGLEYKDVPNYELIKDKLDEALREKKATEDAPFDWEKGGRYYNKTGQNKIVPRRNKNPDEKVEKDSHSTIAEEAPSTIEDSATDGNTSGMSTADPENTLEDLQELQ</sequence>
<dbReference type="PANTHER" id="PTHR11909">
    <property type="entry name" value="CASEIN KINASE-RELATED"/>
    <property type="match status" value="1"/>
</dbReference>
<name>A0A183CZ48_9BILA</name>
<dbReference type="Gene3D" id="1.10.510.10">
    <property type="entry name" value="Transferase(Phosphotransferase) domain 1"/>
    <property type="match status" value="1"/>
</dbReference>
<proteinExistence type="predicted"/>
<dbReference type="InterPro" id="IPR000719">
    <property type="entry name" value="Prot_kinase_dom"/>
</dbReference>
<evidence type="ECO:0000313" key="3">
    <source>
        <dbReference type="WBParaSite" id="GPUH_0000174301-mRNA-1"/>
    </source>
</evidence>
<feature type="region of interest" description="Disordered" evidence="1">
    <location>
        <begin position="208"/>
        <end position="270"/>
    </location>
</feature>
<dbReference type="InterPro" id="IPR011009">
    <property type="entry name" value="Kinase-like_dom_sf"/>
</dbReference>
<protein>
    <submittedName>
        <fullName evidence="3">Protein kinase domain-containing protein</fullName>
    </submittedName>
</protein>
<dbReference type="GO" id="GO:0005524">
    <property type="term" value="F:ATP binding"/>
    <property type="evidence" value="ECO:0007669"/>
    <property type="project" value="InterPro"/>
</dbReference>
<feature type="compositionally biased region" description="Polar residues" evidence="1">
    <location>
        <begin position="242"/>
        <end position="259"/>
    </location>
</feature>